<proteinExistence type="predicted"/>
<protein>
    <submittedName>
        <fullName evidence="2">Uncharacterized protein</fullName>
    </submittedName>
</protein>
<dbReference type="InterPro" id="IPR016136">
    <property type="entry name" value="DNA_helicase_N/primase_C"/>
</dbReference>
<dbReference type="EMBL" id="CP046173">
    <property type="protein sequence ID" value="QIS23665.1"/>
    <property type="molecule type" value="Genomic_DNA"/>
</dbReference>
<accession>A0A6G9ZDH1</accession>
<dbReference type="Proteomes" id="UP000500953">
    <property type="component" value="Chromosome"/>
</dbReference>
<evidence type="ECO:0000256" key="1">
    <source>
        <dbReference type="SAM" id="MobiDB-lite"/>
    </source>
</evidence>
<feature type="compositionally biased region" description="Polar residues" evidence="1">
    <location>
        <begin position="18"/>
        <end position="29"/>
    </location>
</feature>
<dbReference type="RefSeq" id="WP_167490983.1">
    <property type="nucleotide sequence ID" value="NZ_CP046173.1"/>
</dbReference>
<sequence>MRTTANPRYNHNHHTRNGGPTTPVRQPTDQAAAPTEGTRKHPPDDAVLSVLHDMHTQAEQRARQELQPEFQLILALLNMTAAAAREVLALVDDDDIDDYMARWTLRWIRAVVARGEDPTPQAVLIQAHRPDPGHTPTREPSPSRQRAESYLIRVYTSTTRPTAWPMARQVVEDSYLREIYGSGIRLAQMAAERHHIPDILGRDRVHRQRLNHLDRRWRTLCHRAGTTLDDPTQTE</sequence>
<feature type="region of interest" description="Disordered" evidence="1">
    <location>
        <begin position="125"/>
        <end position="147"/>
    </location>
</feature>
<evidence type="ECO:0000313" key="2">
    <source>
        <dbReference type="EMBL" id="QIS23665.1"/>
    </source>
</evidence>
<organism evidence="2 3">
    <name type="scientific">Nocardia terpenica</name>
    <dbReference type="NCBI Taxonomy" id="455432"/>
    <lineage>
        <taxon>Bacteria</taxon>
        <taxon>Bacillati</taxon>
        <taxon>Actinomycetota</taxon>
        <taxon>Actinomycetes</taxon>
        <taxon>Mycobacteriales</taxon>
        <taxon>Nocardiaceae</taxon>
        <taxon>Nocardia</taxon>
    </lineage>
</organism>
<gene>
    <name evidence="2" type="ORF">F6W96_40735</name>
</gene>
<reference evidence="2 3" key="1">
    <citation type="journal article" date="2019" name="ACS Chem. Biol.">
        <title>Identification and Mobilization of a Cryptic Antibiotic Biosynthesis Gene Locus from a Human-Pathogenic Nocardia Isolate.</title>
        <authorList>
            <person name="Herisse M."/>
            <person name="Ishida K."/>
            <person name="Porter J.L."/>
            <person name="Howden B."/>
            <person name="Hertweck C."/>
            <person name="Stinear T.P."/>
            <person name="Pidot S.J."/>
        </authorList>
    </citation>
    <scope>NUCLEOTIDE SEQUENCE [LARGE SCALE GENOMIC DNA]</scope>
    <source>
        <strain evidence="2 3">AUSMDU00012715</strain>
    </source>
</reference>
<evidence type="ECO:0000313" key="3">
    <source>
        <dbReference type="Proteomes" id="UP000500953"/>
    </source>
</evidence>
<dbReference type="AlphaFoldDB" id="A0A6G9ZDH1"/>
<feature type="region of interest" description="Disordered" evidence="1">
    <location>
        <begin position="1"/>
        <end position="45"/>
    </location>
</feature>
<name>A0A6G9ZDH1_9NOCA</name>
<dbReference type="Gene3D" id="1.10.860.10">
    <property type="entry name" value="DNAb Helicase, Chain A"/>
    <property type="match status" value="1"/>
</dbReference>